<organism evidence="1 2">
    <name type="scientific">Pristionchus entomophagus</name>
    <dbReference type="NCBI Taxonomy" id="358040"/>
    <lineage>
        <taxon>Eukaryota</taxon>
        <taxon>Metazoa</taxon>
        <taxon>Ecdysozoa</taxon>
        <taxon>Nematoda</taxon>
        <taxon>Chromadorea</taxon>
        <taxon>Rhabditida</taxon>
        <taxon>Rhabditina</taxon>
        <taxon>Diplogasteromorpha</taxon>
        <taxon>Diplogasteroidea</taxon>
        <taxon>Neodiplogasteridae</taxon>
        <taxon>Pristionchus</taxon>
    </lineage>
</organism>
<keyword evidence="2" id="KW-1185">Reference proteome</keyword>
<dbReference type="EMBL" id="BTSX01000001">
    <property type="protein sequence ID" value="GMS80727.1"/>
    <property type="molecule type" value="Genomic_DNA"/>
</dbReference>
<dbReference type="AlphaFoldDB" id="A0AAV5SBN5"/>
<gene>
    <name evidence="1" type="ORF">PENTCL1PPCAC_2902</name>
</gene>
<feature type="non-terminal residue" evidence="1">
    <location>
        <position position="1"/>
    </location>
</feature>
<proteinExistence type="predicted"/>
<evidence type="ECO:0000313" key="1">
    <source>
        <dbReference type="EMBL" id="GMS80727.1"/>
    </source>
</evidence>
<feature type="non-terminal residue" evidence="1">
    <location>
        <position position="61"/>
    </location>
</feature>
<protein>
    <submittedName>
        <fullName evidence="1">Uncharacterized protein</fullName>
    </submittedName>
</protein>
<comment type="caution">
    <text evidence="1">The sequence shown here is derived from an EMBL/GenBank/DDBJ whole genome shotgun (WGS) entry which is preliminary data.</text>
</comment>
<dbReference type="Proteomes" id="UP001432027">
    <property type="component" value="Unassembled WGS sequence"/>
</dbReference>
<sequence>RIRIKSIKAFKYSIVAAAMLRVATKHGKLEELLSNGRIDRRFSTLWTRSMTSSRKISSKEF</sequence>
<reference evidence="1" key="1">
    <citation type="submission" date="2023-10" db="EMBL/GenBank/DDBJ databases">
        <title>Genome assembly of Pristionchus species.</title>
        <authorList>
            <person name="Yoshida K."/>
            <person name="Sommer R.J."/>
        </authorList>
    </citation>
    <scope>NUCLEOTIDE SEQUENCE</scope>
    <source>
        <strain evidence="1">RS0144</strain>
    </source>
</reference>
<accession>A0AAV5SBN5</accession>
<name>A0AAV5SBN5_9BILA</name>
<evidence type="ECO:0000313" key="2">
    <source>
        <dbReference type="Proteomes" id="UP001432027"/>
    </source>
</evidence>